<evidence type="ECO:0000256" key="6">
    <source>
        <dbReference type="ARBA" id="ARBA00022840"/>
    </source>
</evidence>
<feature type="domain" description="Mur ligase central" evidence="10">
    <location>
        <begin position="117"/>
        <end position="288"/>
    </location>
</feature>
<dbReference type="Gene3D" id="3.40.1190.10">
    <property type="entry name" value="Mur-like, catalytic domain"/>
    <property type="match status" value="1"/>
</dbReference>
<dbReference type="PANTHER" id="PTHR43692:SF1">
    <property type="entry name" value="UDP-N-ACETYLMURAMOYLALANINE--D-GLUTAMATE LIGASE"/>
    <property type="match status" value="1"/>
</dbReference>
<dbReference type="InterPro" id="IPR036615">
    <property type="entry name" value="Mur_ligase_C_dom_sf"/>
</dbReference>
<evidence type="ECO:0000256" key="2">
    <source>
        <dbReference type="ARBA" id="ARBA00004752"/>
    </source>
</evidence>
<comment type="pathway">
    <text evidence="2 7 8">Cell wall biogenesis; peptidoglycan biosynthesis.</text>
</comment>
<evidence type="ECO:0000256" key="8">
    <source>
        <dbReference type="RuleBase" id="RU003664"/>
    </source>
</evidence>
<accession>A0A095VP55</accession>
<keyword evidence="7 8" id="KW-0573">Peptidoglycan synthesis</keyword>
<dbReference type="GO" id="GO:0005524">
    <property type="term" value="F:ATP binding"/>
    <property type="evidence" value="ECO:0007669"/>
    <property type="project" value="UniProtKB-UniRule"/>
</dbReference>
<dbReference type="GO" id="GO:0051301">
    <property type="term" value="P:cell division"/>
    <property type="evidence" value="ECO:0007669"/>
    <property type="project" value="UniProtKB-KW"/>
</dbReference>
<dbReference type="EC" id="6.3.2.9" evidence="7 8"/>
<evidence type="ECO:0000259" key="10">
    <source>
        <dbReference type="Pfam" id="PF08245"/>
    </source>
</evidence>
<dbReference type="UniPathway" id="UPA00219"/>
<dbReference type="OrthoDB" id="9809796at2"/>
<keyword evidence="4 7" id="KW-0436">Ligase</keyword>
<evidence type="ECO:0000256" key="3">
    <source>
        <dbReference type="ARBA" id="ARBA00022490"/>
    </source>
</evidence>
<reference evidence="11 12" key="1">
    <citation type="journal article" date="2014" name="Genome Announc.">
        <title>Genome Sequence of Gammaproteobacterial Pseudohaliea rubra Type Strain DSM 19751, Isolated from Coastal Seawater of the Mediterranean Sea.</title>
        <authorList>
            <person name="Spring S."/>
            <person name="Fiebig A."/>
            <person name="Riedel T."/>
            <person name="Goker M."/>
            <person name="Klenk H.P."/>
        </authorList>
    </citation>
    <scope>NUCLEOTIDE SEQUENCE [LARGE SCALE GENOMIC DNA]</scope>
    <source>
        <strain evidence="11 12">DSM 19751</strain>
    </source>
</reference>
<dbReference type="GO" id="GO:0008360">
    <property type="term" value="P:regulation of cell shape"/>
    <property type="evidence" value="ECO:0007669"/>
    <property type="project" value="UniProtKB-KW"/>
</dbReference>
<evidence type="ECO:0000256" key="5">
    <source>
        <dbReference type="ARBA" id="ARBA00022741"/>
    </source>
</evidence>
<comment type="subcellular location">
    <subcellularLocation>
        <location evidence="1 7 8">Cytoplasm</location>
    </subcellularLocation>
</comment>
<dbReference type="InterPro" id="IPR036565">
    <property type="entry name" value="Mur-like_cat_sf"/>
</dbReference>
<evidence type="ECO:0000313" key="11">
    <source>
        <dbReference type="EMBL" id="KGE03257.1"/>
    </source>
</evidence>
<dbReference type="GO" id="GO:0008764">
    <property type="term" value="F:UDP-N-acetylmuramoylalanine-D-glutamate ligase activity"/>
    <property type="evidence" value="ECO:0007669"/>
    <property type="project" value="UniProtKB-UniRule"/>
</dbReference>
<feature type="binding site" evidence="7">
    <location>
        <begin position="119"/>
        <end position="125"/>
    </location>
    <ligand>
        <name>ATP</name>
        <dbReference type="ChEBI" id="CHEBI:30616"/>
    </ligand>
</feature>
<protein>
    <recommendedName>
        <fullName evidence="7 8">UDP-N-acetylmuramoylalanine--D-glutamate ligase</fullName>
        <ecNumber evidence="7 8">6.3.2.9</ecNumber>
    </recommendedName>
    <alternativeName>
        <fullName evidence="7">D-glutamic acid-adding enzyme</fullName>
    </alternativeName>
    <alternativeName>
        <fullName evidence="7">UDP-N-acetylmuramoyl-L-alanyl-D-glutamate synthetase</fullName>
    </alternativeName>
</protein>
<comment type="catalytic activity">
    <reaction evidence="7 8">
        <text>UDP-N-acetyl-alpha-D-muramoyl-L-alanine + D-glutamate + ATP = UDP-N-acetyl-alpha-D-muramoyl-L-alanyl-D-glutamate + ADP + phosphate + H(+)</text>
        <dbReference type="Rhea" id="RHEA:16429"/>
        <dbReference type="ChEBI" id="CHEBI:15378"/>
        <dbReference type="ChEBI" id="CHEBI:29986"/>
        <dbReference type="ChEBI" id="CHEBI:30616"/>
        <dbReference type="ChEBI" id="CHEBI:43474"/>
        <dbReference type="ChEBI" id="CHEBI:83898"/>
        <dbReference type="ChEBI" id="CHEBI:83900"/>
        <dbReference type="ChEBI" id="CHEBI:456216"/>
        <dbReference type="EC" id="6.3.2.9"/>
    </reaction>
</comment>
<dbReference type="EMBL" id="AUVB01000062">
    <property type="protein sequence ID" value="KGE03257.1"/>
    <property type="molecule type" value="Genomic_DNA"/>
</dbReference>
<dbReference type="Gene3D" id="3.40.50.720">
    <property type="entry name" value="NAD(P)-binding Rossmann-like Domain"/>
    <property type="match status" value="1"/>
</dbReference>
<evidence type="ECO:0000256" key="7">
    <source>
        <dbReference type="HAMAP-Rule" id="MF_00639"/>
    </source>
</evidence>
<dbReference type="AlphaFoldDB" id="A0A095VP55"/>
<dbReference type="PANTHER" id="PTHR43692">
    <property type="entry name" value="UDP-N-ACETYLMURAMOYLALANINE--D-GLUTAMATE LIGASE"/>
    <property type="match status" value="1"/>
</dbReference>
<dbReference type="GO" id="GO:0071555">
    <property type="term" value="P:cell wall organization"/>
    <property type="evidence" value="ECO:0007669"/>
    <property type="project" value="UniProtKB-KW"/>
</dbReference>
<keyword evidence="3 7" id="KW-0963">Cytoplasm</keyword>
<dbReference type="GO" id="GO:0009252">
    <property type="term" value="P:peptidoglycan biosynthetic process"/>
    <property type="evidence" value="ECO:0007669"/>
    <property type="project" value="UniProtKB-UniRule"/>
</dbReference>
<dbReference type="STRING" id="1265313.HRUBRA_02205"/>
<dbReference type="HOGENOM" id="CLU_032540_1_0_6"/>
<dbReference type="Pfam" id="PF21799">
    <property type="entry name" value="MurD-like_N"/>
    <property type="match status" value="1"/>
</dbReference>
<dbReference type="InterPro" id="IPR004101">
    <property type="entry name" value="Mur_ligase_C"/>
</dbReference>
<organism evidence="11 12">
    <name type="scientific">Pseudohaliea rubra DSM 19751</name>
    <dbReference type="NCBI Taxonomy" id="1265313"/>
    <lineage>
        <taxon>Bacteria</taxon>
        <taxon>Pseudomonadati</taxon>
        <taxon>Pseudomonadota</taxon>
        <taxon>Gammaproteobacteria</taxon>
        <taxon>Cellvibrionales</taxon>
        <taxon>Halieaceae</taxon>
        <taxon>Pseudohaliea</taxon>
    </lineage>
</organism>
<keyword evidence="7 8" id="KW-0132">Cell division</keyword>
<dbReference type="Pfam" id="PF08245">
    <property type="entry name" value="Mur_ligase_M"/>
    <property type="match status" value="1"/>
</dbReference>
<dbReference type="SUPFAM" id="SSF53244">
    <property type="entry name" value="MurD-like peptide ligases, peptide-binding domain"/>
    <property type="match status" value="1"/>
</dbReference>
<evidence type="ECO:0000259" key="9">
    <source>
        <dbReference type="Pfam" id="PF02875"/>
    </source>
</evidence>
<dbReference type="SUPFAM" id="SSF53623">
    <property type="entry name" value="MurD-like peptide ligases, catalytic domain"/>
    <property type="match status" value="1"/>
</dbReference>
<keyword evidence="5 7" id="KW-0547">Nucleotide-binding</keyword>
<dbReference type="HAMAP" id="MF_00639">
    <property type="entry name" value="MurD"/>
    <property type="match status" value="1"/>
</dbReference>
<dbReference type="NCBIfam" id="TIGR01087">
    <property type="entry name" value="murD"/>
    <property type="match status" value="1"/>
</dbReference>
<gene>
    <name evidence="7" type="primary">murD</name>
    <name evidence="11" type="ORF">HRUBRA_02205</name>
</gene>
<comment type="similarity">
    <text evidence="7">Belongs to the MurCDEF family.</text>
</comment>
<proteinExistence type="inferred from homology"/>
<keyword evidence="7 8" id="KW-0961">Cell wall biogenesis/degradation</keyword>
<evidence type="ECO:0000313" key="12">
    <source>
        <dbReference type="Proteomes" id="UP000029640"/>
    </source>
</evidence>
<keyword evidence="7 8" id="KW-0133">Cell shape</keyword>
<dbReference type="Pfam" id="PF02875">
    <property type="entry name" value="Mur_ligase_C"/>
    <property type="match status" value="1"/>
</dbReference>
<keyword evidence="6 7" id="KW-0067">ATP-binding</keyword>
<dbReference type="InterPro" id="IPR005762">
    <property type="entry name" value="MurD"/>
</dbReference>
<keyword evidence="12" id="KW-1185">Reference proteome</keyword>
<dbReference type="PATRIC" id="fig|1265313.6.peg.2175"/>
<dbReference type="Proteomes" id="UP000029640">
    <property type="component" value="Unassembled WGS sequence"/>
</dbReference>
<dbReference type="Gene3D" id="3.90.190.20">
    <property type="entry name" value="Mur ligase, C-terminal domain"/>
    <property type="match status" value="1"/>
</dbReference>
<dbReference type="RefSeq" id="WP_035515893.1">
    <property type="nucleotide sequence ID" value="NZ_KN234758.1"/>
</dbReference>
<evidence type="ECO:0000256" key="1">
    <source>
        <dbReference type="ARBA" id="ARBA00004496"/>
    </source>
</evidence>
<sequence>MTSDLIASSNRYRAVVGLGASGLSVARYLHRRGEPFVVLDTRPEPPGLATLRAEMPEVSLFTGELPQGVLDGASELVVSPGLAPDLEPLAQAVASGVPLCGDIDLFVKAASAPVVGITGTNAKSTVTALVGAMARAAGRRVGVGGNLGTPALDLLDDDTELYVLELSSFQLERSHSLDLAVATVLNLTPDHLDRHGSMPRYHQAKHRIFHGCRHAVIHGDDPLTIPPLRSDLALTSWRLREPELHGFGLRREGREEFLAHGFDNLLPLAALPIPGRHNAANALAALALGHAAGLPREAMVEALMAFRGLRHRCEVVAEGNGVRWINDSKATNVSATAAALKGLGGGDADGAEGRGGRLLLIAGGRGKGDDFRGLQRPVAAHCRAVFAIGETRDALAAALADSTPVTRCDDLAAAVSAAADEAEPGDTVLLSPACASFDQFPNYEARGDAFAALARGLAGIEAGGAP</sequence>
<dbReference type="GO" id="GO:0005737">
    <property type="term" value="C:cytoplasm"/>
    <property type="evidence" value="ECO:0007669"/>
    <property type="project" value="UniProtKB-SubCell"/>
</dbReference>
<keyword evidence="7 8" id="KW-0131">Cell cycle</keyword>
<dbReference type="SUPFAM" id="SSF51984">
    <property type="entry name" value="MurCD N-terminal domain"/>
    <property type="match status" value="1"/>
</dbReference>
<dbReference type="InterPro" id="IPR013221">
    <property type="entry name" value="Mur_ligase_cen"/>
</dbReference>
<evidence type="ECO:0000256" key="4">
    <source>
        <dbReference type="ARBA" id="ARBA00022598"/>
    </source>
</evidence>
<name>A0A095VP55_9GAMM</name>
<dbReference type="eggNOG" id="COG0771">
    <property type="taxonomic scope" value="Bacteria"/>
</dbReference>
<comment type="caution">
    <text evidence="11">The sequence shown here is derived from an EMBL/GenBank/DDBJ whole genome shotgun (WGS) entry which is preliminary data.</text>
</comment>
<comment type="function">
    <text evidence="7 8">Cell wall formation. Catalyzes the addition of glutamate to the nucleotide precursor UDP-N-acetylmuramoyl-L-alanine (UMA).</text>
</comment>
<feature type="domain" description="Mur ligase C-terminal" evidence="9">
    <location>
        <begin position="311"/>
        <end position="434"/>
    </location>
</feature>